<evidence type="ECO:0000313" key="14">
    <source>
        <dbReference type="EnsemblMetazoa" id="CLYHEMP002192.1"/>
    </source>
</evidence>
<dbReference type="InterPro" id="IPR011992">
    <property type="entry name" value="EF-hand-dom_pair"/>
</dbReference>
<keyword evidence="4 7" id="KW-0442">Lipid degradation</keyword>
<evidence type="ECO:0000259" key="13">
    <source>
        <dbReference type="PROSITE" id="PS50008"/>
    </source>
</evidence>
<name>A0A7M5UKM7_9CNID</name>
<evidence type="ECO:0000313" key="15">
    <source>
        <dbReference type="Proteomes" id="UP000594262"/>
    </source>
</evidence>
<dbReference type="Pfam" id="PF00168">
    <property type="entry name" value="C2"/>
    <property type="match status" value="1"/>
</dbReference>
<proteinExistence type="predicted"/>
<evidence type="ECO:0000256" key="6">
    <source>
        <dbReference type="ARBA" id="ARBA00023224"/>
    </source>
</evidence>
<feature type="compositionally biased region" description="Acidic residues" evidence="11">
    <location>
        <begin position="511"/>
        <end position="524"/>
    </location>
</feature>
<dbReference type="OrthoDB" id="269822at2759"/>
<dbReference type="CDD" id="cd00275">
    <property type="entry name" value="C2_PLC_like"/>
    <property type="match status" value="1"/>
</dbReference>
<dbReference type="FunFam" id="1.10.238.10:FF:000005">
    <property type="entry name" value="Phosphoinositide phospholipase C"/>
    <property type="match status" value="1"/>
</dbReference>
<keyword evidence="15" id="KW-1185">Reference proteome</keyword>
<dbReference type="InterPro" id="IPR037862">
    <property type="entry name" value="PLC-beta_PH"/>
</dbReference>
<feature type="active site" evidence="8">
    <location>
        <position position="386"/>
    </location>
</feature>
<dbReference type="Pfam" id="PF00387">
    <property type="entry name" value="PI-PLC-Y"/>
    <property type="match status" value="1"/>
</dbReference>
<feature type="region of interest" description="Disordered" evidence="11">
    <location>
        <begin position="1102"/>
        <end position="1161"/>
    </location>
</feature>
<dbReference type="SUPFAM" id="SSF50729">
    <property type="entry name" value="PH domain-like"/>
    <property type="match status" value="1"/>
</dbReference>
<dbReference type="Pfam" id="PF00388">
    <property type="entry name" value="PI-PLC-X"/>
    <property type="match status" value="1"/>
</dbReference>
<dbReference type="InterPro" id="IPR035892">
    <property type="entry name" value="C2_domain_sf"/>
</dbReference>
<dbReference type="SUPFAM" id="SSF69989">
    <property type="entry name" value="C-terminal domain of PLC-beta"/>
    <property type="match status" value="1"/>
</dbReference>
<reference evidence="14" key="1">
    <citation type="submission" date="2021-01" db="UniProtKB">
        <authorList>
            <consortium name="EnsemblMetazoa"/>
        </authorList>
    </citation>
    <scope>IDENTIFICATION</scope>
</reference>
<dbReference type="Gene3D" id="2.30.29.240">
    <property type="match status" value="1"/>
</dbReference>
<dbReference type="AlphaFoldDB" id="A0A7M5UKM7"/>
<feature type="region of interest" description="Disordered" evidence="11">
    <location>
        <begin position="910"/>
        <end position="934"/>
    </location>
</feature>
<dbReference type="SUPFAM" id="SSF51695">
    <property type="entry name" value="PLC-like phosphodiesterases"/>
    <property type="match status" value="1"/>
</dbReference>
<dbReference type="InterPro" id="IPR001192">
    <property type="entry name" value="PI-PLC_fam"/>
</dbReference>
<evidence type="ECO:0000256" key="5">
    <source>
        <dbReference type="ARBA" id="ARBA00023098"/>
    </source>
</evidence>
<dbReference type="InterPro" id="IPR000909">
    <property type="entry name" value="PLipase_C_PInositol-sp_X_dom"/>
</dbReference>
<dbReference type="SUPFAM" id="SSF47473">
    <property type="entry name" value="EF-hand"/>
    <property type="match status" value="1"/>
</dbReference>
<dbReference type="InterPro" id="IPR017946">
    <property type="entry name" value="PLC-like_Pdiesterase_TIM-brl"/>
</dbReference>
<feature type="binding site" evidence="9">
    <location>
        <position position="420"/>
    </location>
    <ligand>
        <name>Ca(2+)</name>
        <dbReference type="ChEBI" id="CHEBI:29108"/>
    </ligand>
</feature>
<dbReference type="FunFam" id="3.20.20.190:FF:000039">
    <property type="entry name" value="Phosphoinositide phospholipase C"/>
    <property type="match status" value="1"/>
</dbReference>
<dbReference type="PROSITE" id="PS50008">
    <property type="entry name" value="PIPLC_Y_DOMAIN"/>
    <property type="match status" value="1"/>
</dbReference>
<keyword evidence="3 7" id="KW-0378">Hydrolase</keyword>
<evidence type="ECO:0000259" key="12">
    <source>
        <dbReference type="PROSITE" id="PS50004"/>
    </source>
</evidence>
<evidence type="ECO:0000256" key="1">
    <source>
        <dbReference type="ARBA" id="ARBA00004496"/>
    </source>
</evidence>
<evidence type="ECO:0000256" key="8">
    <source>
        <dbReference type="PIRSR" id="PIRSR000956-1"/>
    </source>
</evidence>
<dbReference type="SUPFAM" id="SSF49562">
    <property type="entry name" value="C2 domain (Calcium/lipid-binding domain, CaLB)"/>
    <property type="match status" value="1"/>
</dbReference>
<feature type="compositionally biased region" description="Basic and acidic residues" evidence="11">
    <location>
        <begin position="1102"/>
        <end position="1135"/>
    </location>
</feature>
<dbReference type="CDD" id="cd13361">
    <property type="entry name" value="PH_PLC_beta"/>
    <property type="match status" value="1"/>
</dbReference>
<dbReference type="PRINTS" id="PR00390">
    <property type="entry name" value="PHPHLIPASEC"/>
</dbReference>
<dbReference type="FunFam" id="2.60.40.150:FF:000008">
    <property type="entry name" value="1-phosphatidylinositol 4,5-bisphosphate phosphodiesterase"/>
    <property type="match status" value="1"/>
</dbReference>
<dbReference type="Gene3D" id="1.10.238.10">
    <property type="entry name" value="EF-hand"/>
    <property type="match status" value="1"/>
</dbReference>
<dbReference type="InterPro" id="IPR042531">
    <property type="entry name" value="PLC-beta_C_sf"/>
</dbReference>
<dbReference type="Gene3D" id="3.20.20.190">
    <property type="entry name" value="Phosphatidylinositol (PI) phosphodiesterase"/>
    <property type="match status" value="1"/>
</dbReference>
<dbReference type="GO" id="GO:0004435">
    <property type="term" value="F:phosphatidylinositol-4,5-bisphosphate phospholipase C activity"/>
    <property type="evidence" value="ECO:0007669"/>
    <property type="project" value="UniProtKB-UniRule"/>
</dbReference>
<feature type="active site" evidence="8">
    <location>
        <position position="339"/>
    </location>
</feature>
<sequence length="1223" mass="139261">MAGAGPVSQKLPSIVVPQLLSEGGRFLKWDESDANCTFHIVEVDPKGHVLSWKPEDYSKDTEVLELVHVRDVRTGQYARTPKAQATKEAIKGFCAFDNEASAIQERTVTVVYGPNMVDLTFVNFVTSSISEAGVWAKHLFRCTNNLLEDNASPLKCLERFFTKIYVQKNQDGEIPAKLLVKHFATGKDDKKRAYDMMSNAGLAQGKRDFIKVKDFTFERFLTFYNSLVTRKDLDVIFTDLGAKRKPYLTADQLVDFLNSHQRDPRLNEILFPYYNSQRANGIIQRYELNKDFANKGFISIQGLTSFLMSEDNSILLPEKLQIHQEMTFPMAHYFINSSHNTYLTGHQLTGKSSVEIYRQVLLSGCRCIELDCWDGKGEDLEPVITHGMTLCTEVPFKDVLEAIAESAFKTTDYPVVLSFENHCSAKQQKKMANYCLLIFGDMLLNKSIEDFPLEKDVELPSPKDLKNKILIKNKKRVIKETKSQASVELTGQQSVDSGNVSIPLDTTIPEEPTENDGNDGEPEVEVVQKSEEEEQEEVEAQQELSELVNYFQPVHFRGFDKAEKFRKCYEMSSFSENAAMNLLKESPVEFVNYNKFQPSRIYPKGQRISSDNYNPQMFWNAGCQFVALNFQTLDVPMMLNLGKFETNGRCGYLLKPEHMRRKDRTFDPFVDSMVDGVIAGTVHVKVISGQCLSERRCGAYVDVEMFGLPADIVRKQYRTKVVQNNTVNPVFDEEPFKFKVIMPHLAVLRICVYEDNGKLIGHRILPIDGLSPGFRHIKLRNESYQPLCLPTLFVEIVTKDYVPESLNDFANALTNPQKYLSEKEQRAKKLEALMEEGDQEGGTEGGKVNGNNKPTLAPSNSDLAVPQSYLKQPRGSIVSLQGMINKDGAAEKKEKTSVMKETIHESASVPTRVGSMPPRKVEDQVKETTKRSISQGNIKPTEEIIIKADLNSLLSHKIYLKLNSKHNAEMNSLVSKHIKELGKVNKEIDLESKRRRSIIEKEKSTTQKRYNKLLKKAEKEGTYTEVYNECLKEIGELNDKQDRSVEEVVKSHRSKLKEMFQIYYEEQLSLAKSQVQPKIDELRKTLKVVEASDKKKLISQHSRDMATLKNAQDLDRSNRMKDLSKGFKDPEELAQHRRRENKKHVEQSVKERQKLQSHQETELETLTKEYEDLSVSFDEKHSKDVADLESLFRDKVKLLDTQDLRTLTPKLLSADCTIGGGSG</sequence>
<dbReference type="InterPro" id="IPR001711">
    <property type="entry name" value="PLipase_C_Pinositol-sp_Y"/>
</dbReference>
<evidence type="ECO:0000256" key="11">
    <source>
        <dbReference type="SAM" id="MobiDB-lite"/>
    </source>
</evidence>
<feature type="compositionally biased region" description="Basic and acidic residues" evidence="11">
    <location>
        <begin position="919"/>
        <end position="930"/>
    </location>
</feature>
<dbReference type="GO" id="GO:0005509">
    <property type="term" value="F:calcium ion binding"/>
    <property type="evidence" value="ECO:0007669"/>
    <property type="project" value="UniProtKB-UniRule"/>
</dbReference>
<dbReference type="InterPro" id="IPR016280">
    <property type="entry name" value="PLC-beta"/>
</dbReference>
<dbReference type="InterPro" id="IPR000008">
    <property type="entry name" value="C2_dom"/>
</dbReference>
<comment type="subcellular location">
    <subcellularLocation>
        <location evidence="1">Cytoplasm</location>
    </subcellularLocation>
</comment>
<dbReference type="InterPro" id="IPR053945">
    <property type="entry name" value="PLCB1-4-like_EFh"/>
</dbReference>
<dbReference type="Pfam" id="PF22631">
    <property type="entry name" value="PLCB1-4-like_EFh"/>
    <property type="match status" value="1"/>
</dbReference>
<keyword evidence="2" id="KW-0963">Cytoplasm</keyword>
<feature type="domain" description="C2" evidence="12">
    <location>
        <begin position="660"/>
        <end position="787"/>
    </location>
</feature>
<dbReference type="PROSITE" id="PS50004">
    <property type="entry name" value="C2"/>
    <property type="match status" value="1"/>
</dbReference>
<feature type="region of interest" description="Disordered" evidence="11">
    <location>
        <begin position="487"/>
        <end position="539"/>
    </location>
</feature>
<dbReference type="GO" id="GO:0007186">
    <property type="term" value="P:G protein-coupled receptor signaling pathway"/>
    <property type="evidence" value="ECO:0007669"/>
    <property type="project" value="TreeGrafter"/>
</dbReference>
<evidence type="ECO:0000256" key="3">
    <source>
        <dbReference type="ARBA" id="ARBA00022801"/>
    </source>
</evidence>
<dbReference type="EnsemblMetazoa" id="CLYHEMT002192.1">
    <property type="protein sequence ID" value="CLYHEMP002192.1"/>
    <property type="gene ID" value="CLYHEMG002192"/>
</dbReference>
<keyword evidence="6 7" id="KW-0807">Transducer</keyword>
<dbReference type="PANTHER" id="PTHR10336:SF149">
    <property type="entry name" value="1-PHOSPHATIDYLINOSITOL 4,5-BISPHOSPHATE PHOSPHODIESTERASE CLASSES I AND II"/>
    <property type="match status" value="1"/>
</dbReference>
<feature type="compositionally biased region" description="Basic and acidic residues" evidence="11">
    <location>
        <begin position="1143"/>
        <end position="1161"/>
    </location>
</feature>
<dbReference type="RefSeq" id="XP_066916250.1">
    <property type="nucleotide sequence ID" value="XM_067060149.1"/>
</dbReference>
<dbReference type="CDD" id="cd08591">
    <property type="entry name" value="PI-PLCc_beta"/>
    <property type="match status" value="1"/>
</dbReference>
<evidence type="ECO:0000256" key="9">
    <source>
        <dbReference type="PIRSR" id="PIRSR000956-2"/>
    </source>
</evidence>
<protein>
    <recommendedName>
        <fullName evidence="7">1-phosphatidylinositol 4,5-bisphosphate phosphodiesterase</fullName>
        <ecNumber evidence="7">3.1.4.11</ecNumber>
    </recommendedName>
</protein>
<evidence type="ECO:0000256" key="7">
    <source>
        <dbReference type="PIRNR" id="PIRNR000956"/>
    </source>
</evidence>
<dbReference type="SMART" id="SM00148">
    <property type="entry name" value="PLCXc"/>
    <property type="match status" value="1"/>
</dbReference>
<feature type="domain" description="PI-PLC Y-box" evidence="13">
    <location>
        <begin position="544"/>
        <end position="660"/>
    </location>
</feature>
<keyword evidence="9" id="KW-0106">Calcium</keyword>
<organism evidence="14 15">
    <name type="scientific">Clytia hemisphaerica</name>
    <dbReference type="NCBI Taxonomy" id="252671"/>
    <lineage>
        <taxon>Eukaryota</taxon>
        <taxon>Metazoa</taxon>
        <taxon>Cnidaria</taxon>
        <taxon>Hydrozoa</taxon>
        <taxon>Hydroidolina</taxon>
        <taxon>Leptothecata</taxon>
        <taxon>Obeliida</taxon>
        <taxon>Clytiidae</taxon>
        <taxon>Clytia</taxon>
    </lineage>
</organism>
<feature type="compositionally biased region" description="Polar residues" evidence="11">
    <location>
        <begin position="487"/>
        <end position="500"/>
    </location>
</feature>
<dbReference type="Pfam" id="PF17787">
    <property type="entry name" value="PH_14"/>
    <property type="match status" value="1"/>
</dbReference>
<feature type="binding site" evidence="9">
    <location>
        <position position="340"/>
    </location>
    <ligand>
        <name>Ca(2+)</name>
        <dbReference type="ChEBI" id="CHEBI:29108"/>
    </ligand>
</feature>
<evidence type="ECO:0000256" key="2">
    <source>
        <dbReference type="ARBA" id="ARBA00022490"/>
    </source>
</evidence>
<comment type="catalytic activity">
    <reaction evidence="7 10">
        <text>a 1,2-diacyl-sn-glycero-3-phospho-(1D-myo-inositol-4,5-bisphosphate) + H2O = 1D-myo-inositol 1,4,5-trisphosphate + a 1,2-diacyl-sn-glycerol + H(+)</text>
        <dbReference type="Rhea" id="RHEA:33179"/>
        <dbReference type="ChEBI" id="CHEBI:15377"/>
        <dbReference type="ChEBI" id="CHEBI:15378"/>
        <dbReference type="ChEBI" id="CHEBI:17815"/>
        <dbReference type="ChEBI" id="CHEBI:58456"/>
        <dbReference type="ChEBI" id="CHEBI:203600"/>
        <dbReference type="EC" id="3.1.4.11"/>
    </reaction>
</comment>
<keyword evidence="5 7" id="KW-0443">Lipid metabolism</keyword>
<feature type="binding site" evidence="9">
    <location>
        <position position="371"/>
    </location>
    <ligand>
        <name>Ca(2+)</name>
        <dbReference type="ChEBI" id="CHEBI:29108"/>
    </ligand>
</feature>
<comment type="cofactor">
    <cofactor evidence="9">
        <name>Ca(2+)</name>
        <dbReference type="ChEBI" id="CHEBI:29108"/>
    </cofactor>
    <text evidence="9">Binds 1 Ca(2+) ion per subunit.</text>
</comment>
<evidence type="ECO:0000256" key="4">
    <source>
        <dbReference type="ARBA" id="ARBA00022963"/>
    </source>
</evidence>
<dbReference type="GO" id="GO:0048015">
    <property type="term" value="P:phosphatidylinositol-mediated signaling"/>
    <property type="evidence" value="ECO:0007669"/>
    <property type="project" value="TreeGrafter"/>
</dbReference>
<dbReference type="GeneID" id="136803431"/>
<dbReference type="GO" id="GO:0046488">
    <property type="term" value="P:phosphatidylinositol metabolic process"/>
    <property type="evidence" value="ECO:0007669"/>
    <property type="project" value="TreeGrafter"/>
</dbReference>
<dbReference type="GO" id="GO:0016042">
    <property type="term" value="P:lipid catabolic process"/>
    <property type="evidence" value="ECO:0007669"/>
    <property type="project" value="UniProtKB-KW"/>
</dbReference>
<dbReference type="Gene3D" id="2.60.40.150">
    <property type="entry name" value="C2 domain"/>
    <property type="match status" value="1"/>
</dbReference>
<dbReference type="EC" id="3.1.4.11" evidence="7"/>
<accession>A0A7M5UKM7</accession>
<feature type="binding site" evidence="9">
    <location>
        <position position="369"/>
    </location>
    <ligand>
        <name>Ca(2+)</name>
        <dbReference type="ChEBI" id="CHEBI:29108"/>
    </ligand>
</feature>
<evidence type="ECO:0000256" key="10">
    <source>
        <dbReference type="RuleBase" id="RU361133"/>
    </source>
</evidence>
<dbReference type="SMART" id="SM00239">
    <property type="entry name" value="C2"/>
    <property type="match status" value="1"/>
</dbReference>
<dbReference type="GO" id="GO:0005737">
    <property type="term" value="C:cytoplasm"/>
    <property type="evidence" value="ECO:0007669"/>
    <property type="project" value="UniProtKB-SubCell"/>
</dbReference>
<dbReference type="PIRSF" id="PIRSF000956">
    <property type="entry name" value="PLC-beta"/>
    <property type="match status" value="1"/>
</dbReference>
<dbReference type="PROSITE" id="PS50007">
    <property type="entry name" value="PIPLC_X_DOMAIN"/>
    <property type="match status" value="1"/>
</dbReference>
<dbReference type="Proteomes" id="UP000594262">
    <property type="component" value="Unplaced"/>
</dbReference>
<dbReference type="SMART" id="SM00149">
    <property type="entry name" value="PLCYc"/>
    <property type="match status" value="1"/>
</dbReference>
<dbReference type="PANTHER" id="PTHR10336">
    <property type="entry name" value="PHOSPHOINOSITIDE-SPECIFIC PHOSPHOLIPASE C FAMILY PROTEIN"/>
    <property type="match status" value="1"/>
</dbReference>
<dbReference type="Gene3D" id="1.20.1230.10">
    <property type="entry name" value="Phospholipase C beta, distal C-terminal domain"/>
    <property type="match status" value="1"/>
</dbReference>
<dbReference type="GO" id="GO:0051209">
    <property type="term" value="P:release of sequestered calcium ion into cytosol"/>
    <property type="evidence" value="ECO:0007669"/>
    <property type="project" value="TreeGrafter"/>
</dbReference>
<keyword evidence="9" id="KW-0479">Metal-binding</keyword>